<protein>
    <recommendedName>
        <fullName evidence="4">Chromo domain-containing protein</fullName>
    </recommendedName>
</protein>
<organism evidence="2 3">
    <name type="scientific">Marasmius crinis-equi</name>
    <dbReference type="NCBI Taxonomy" id="585013"/>
    <lineage>
        <taxon>Eukaryota</taxon>
        <taxon>Fungi</taxon>
        <taxon>Dikarya</taxon>
        <taxon>Basidiomycota</taxon>
        <taxon>Agaricomycotina</taxon>
        <taxon>Agaricomycetes</taxon>
        <taxon>Agaricomycetidae</taxon>
        <taxon>Agaricales</taxon>
        <taxon>Marasmiineae</taxon>
        <taxon>Marasmiaceae</taxon>
        <taxon>Marasmius</taxon>
    </lineage>
</organism>
<comment type="caution">
    <text evidence="2">The sequence shown here is derived from an EMBL/GenBank/DDBJ whole genome shotgun (WGS) entry which is preliminary data.</text>
</comment>
<feature type="region of interest" description="Disordered" evidence="1">
    <location>
        <begin position="133"/>
        <end position="199"/>
    </location>
</feature>
<dbReference type="EMBL" id="JBAHYK010000416">
    <property type="protein sequence ID" value="KAL0574248.1"/>
    <property type="molecule type" value="Genomic_DNA"/>
</dbReference>
<evidence type="ECO:0000313" key="2">
    <source>
        <dbReference type="EMBL" id="KAL0574248.1"/>
    </source>
</evidence>
<accession>A0ABR3FGD7</accession>
<feature type="region of interest" description="Disordered" evidence="1">
    <location>
        <begin position="1"/>
        <end position="35"/>
    </location>
</feature>
<gene>
    <name evidence="2" type="ORF">V5O48_007719</name>
</gene>
<evidence type="ECO:0008006" key="4">
    <source>
        <dbReference type="Google" id="ProtNLM"/>
    </source>
</evidence>
<evidence type="ECO:0000313" key="3">
    <source>
        <dbReference type="Proteomes" id="UP001465976"/>
    </source>
</evidence>
<proteinExistence type="predicted"/>
<sequence length="372" mass="41662">MPKKTAATSGRDAPYPQAPPTLNTRDKKKQNGANNKLLRACLERLRQQCGLPKVARRPANVVGRLKGQGPYLGDSAGVLDGNDPTYEYLGQWYWRTPDGTTWTEGRQIPRQVLDADDELQTLLLARALLKDGRRPTSATVVDEDDNSPPPPAVRWGPNTDHTRRRAEKSSIRCSTSSAPARKEVVRLPPCPSSSSKSKSHVGRTVADVILISDDDDDDDELAQWPGSDDTFVPSSDPTLRYNDDDVVFVEKKGKYLATCVGHVNDEPSYWVTVIAWVKEYETPTTLRVRVKESNAGFLCLNDIKEELGRIGVERPLGVHRYCPNTGFWEAIQWGTPFRIEEHGLVGLRLNTIKLTRMKDWANYRIHSFANAK</sequence>
<dbReference type="Proteomes" id="UP001465976">
    <property type="component" value="Unassembled WGS sequence"/>
</dbReference>
<name>A0ABR3FGD7_9AGAR</name>
<evidence type="ECO:0000256" key="1">
    <source>
        <dbReference type="SAM" id="MobiDB-lite"/>
    </source>
</evidence>
<keyword evidence="3" id="KW-1185">Reference proteome</keyword>
<reference evidence="2 3" key="1">
    <citation type="submission" date="2024-02" db="EMBL/GenBank/DDBJ databases">
        <title>A draft genome for the cacao thread blight pathogen Marasmius crinis-equi.</title>
        <authorList>
            <person name="Cohen S.P."/>
            <person name="Baruah I.K."/>
            <person name="Amoako-Attah I."/>
            <person name="Bukari Y."/>
            <person name="Meinhardt L.W."/>
            <person name="Bailey B.A."/>
        </authorList>
    </citation>
    <scope>NUCLEOTIDE SEQUENCE [LARGE SCALE GENOMIC DNA]</scope>
    <source>
        <strain evidence="2 3">GH-76</strain>
    </source>
</reference>